<comment type="caution">
    <text evidence="1">The sequence shown here is derived from an EMBL/GenBank/DDBJ whole genome shotgun (WGS) entry which is preliminary data.</text>
</comment>
<dbReference type="EMBL" id="CAJVCH010553088">
    <property type="protein sequence ID" value="CAG7829819.1"/>
    <property type="molecule type" value="Genomic_DNA"/>
</dbReference>
<protein>
    <submittedName>
        <fullName evidence="1">Uncharacterized protein</fullName>
    </submittedName>
</protein>
<evidence type="ECO:0000313" key="2">
    <source>
        <dbReference type="Proteomes" id="UP000708208"/>
    </source>
</evidence>
<sequence>MEINSFTKRWTFFSEPVTVECAAQKIMYGVLHRKEHIFFSPFIRLVRLLRDILPPEATRKLYDFAGVLPNHVEVEQD</sequence>
<name>A0A8J2LCQ1_9HEXA</name>
<organism evidence="1 2">
    <name type="scientific">Allacma fusca</name>
    <dbReference type="NCBI Taxonomy" id="39272"/>
    <lineage>
        <taxon>Eukaryota</taxon>
        <taxon>Metazoa</taxon>
        <taxon>Ecdysozoa</taxon>
        <taxon>Arthropoda</taxon>
        <taxon>Hexapoda</taxon>
        <taxon>Collembola</taxon>
        <taxon>Symphypleona</taxon>
        <taxon>Sminthuridae</taxon>
        <taxon>Allacma</taxon>
    </lineage>
</organism>
<keyword evidence="2" id="KW-1185">Reference proteome</keyword>
<accession>A0A8J2LCQ1</accession>
<dbReference type="Proteomes" id="UP000708208">
    <property type="component" value="Unassembled WGS sequence"/>
</dbReference>
<proteinExistence type="predicted"/>
<gene>
    <name evidence="1" type="ORF">AFUS01_LOCUS39662</name>
</gene>
<reference evidence="1" key="1">
    <citation type="submission" date="2021-06" db="EMBL/GenBank/DDBJ databases">
        <authorList>
            <person name="Hodson N. C."/>
            <person name="Mongue J. A."/>
            <person name="Jaron S. K."/>
        </authorList>
    </citation>
    <scope>NUCLEOTIDE SEQUENCE</scope>
</reference>
<dbReference type="AlphaFoldDB" id="A0A8J2LCQ1"/>
<evidence type="ECO:0000313" key="1">
    <source>
        <dbReference type="EMBL" id="CAG7829819.1"/>
    </source>
</evidence>